<organism evidence="2 3">
    <name type="scientific">Colletotrichum costaricense</name>
    <dbReference type="NCBI Taxonomy" id="1209916"/>
    <lineage>
        <taxon>Eukaryota</taxon>
        <taxon>Fungi</taxon>
        <taxon>Dikarya</taxon>
        <taxon>Ascomycota</taxon>
        <taxon>Pezizomycotina</taxon>
        <taxon>Sordariomycetes</taxon>
        <taxon>Hypocreomycetidae</taxon>
        <taxon>Glomerellales</taxon>
        <taxon>Glomerellaceae</taxon>
        <taxon>Colletotrichum</taxon>
        <taxon>Colletotrichum acutatum species complex</taxon>
    </lineage>
</organism>
<feature type="region of interest" description="Disordered" evidence="1">
    <location>
        <begin position="12"/>
        <end position="33"/>
    </location>
</feature>
<gene>
    <name evidence="2" type="ORF">CCOS01_03035</name>
</gene>
<dbReference type="EMBL" id="MOOE01000003">
    <property type="protein sequence ID" value="KAK1534283.1"/>
    <property type="molecule type" value="Genomic_DNA"/>
</dbReference>
<accession>A0AAI9Z4J8</accession>
<evidence type="ECO:0000313" key="2">
    <source>
        <dbReference type="EMBL" id="KAK1534283.1"/>
    </source>
</evidence>
<dbReference type="GeneID" id="85334768"/>
<dbReference type="Proteomes" id="UP001240678">
    <property type="component" value="Unassembled WGS sequence"/>
</dbReference>
<feature type="compositionally biased region" description="Basic and acidic residues" evidence="1">
    <location>
        <begin position="17"/>
        <end position="26"/>
    </location>
</feature>
<dbReference type="AlphaFoldDB" id="A0AAI9Z4J8"/>
<keyword evidence="3" id="KW-1185">Reference proteome</keyword>
<sequence length="71" mass="7829">MVVQGSWRLLRGVGPGDGDRDRDRGGYRSGTVRMRPRPSLRLVYHVGDAGSEKGGSFDWRRVLSRDLEGGG</sequence>
<evidence type="ECO:0000256" key="1">
    <source>
        <dbReference type="SAM" id="MobiDB-lite"/>
    </source>
</evidence>
<dbReference type="RefSeq" id="XP_060317486.1">
    <property type="nucleotide sequence ID" value="XM_060451221.1"/>
</dbReference>
<comment type="caution">
    <text evidence="2">The sequence shown here is derived from an EMBL/GenBank/DDBJ whole genome shotgun (WGS) entry which is preliminary data.</text>
</comment>
<protein>
    <submittedName>
        <fullName evidence="2">Uncharacterized protein</fullName>
    </submittedName>
</protein>
<reference evidence="2 3" key="1">
    <citation type="submission" date="2016-10" db="EMBL/GenBank/DDBJ databases">
        <title>The genome sequence of Colletotrichum fioriniae PJ7.</title>
        <authorList>
            <person name="Baroncelli R."/>
        </authorList>
    </citation>
    <scope>NUCLEOTIDE SEQUENCE [LARGE SCALE GENOMIC DNA]</scope>
    <source>
        <strain evidence="2 3">IMI 309622</strain>
    </source>
</reference>
<name>A0AAI9Z4J8_9PEZI</name>
<proteinExistence type="predicted"/>
<evidence type="ECO:0000313" key="3">
    <source>
        <dbReference type="Proteomes" id="UP001240678"/>
    </source>
</evidence>